<name>A0ABS5WER0_9FLAO</name>
<sequence length="273" mass="30715">MKPLQKLFSVSVLAMVGTMSQAQVSLEGRVYSKNGDVSATHVLNTTSNRATITTTDGFFDIEVQLNDTLVFSAVQFKKKEIVVTTAILGSKLLVVPLEEVLTQLEEVVVTPYSLTGDMNRDLNRVPVGSIITARSLGLENKRAINRKGMGETFRLNKYLNLVTGYDTITLAMKVRFDLKIVKLSEDISGKTKDLKKYATLEKEVRQIDEIRLFFTDFVFVNTLNIQEEQINDFLNYCMIDADFKEHANAGDMASLYKLMSQKSLVYRKNNGLD</sequence>
<organism evidence="2 3">
    <name type="scientific">Zobellia barbeyronii</name>
    <dbReference type="NCBI Taxonomy" id="2748009"/>
    <lineage>
        <taxon>Bacteria</taxon>
        <taxon>Pseudomonadati</taxon>
        <taxon>Bacteroidota</taxon>
        <taxon>Flavobacteriia</taxon>
        <taxon>Flavobacteriales</taxon>
        <taxon>Flavobacteriaceae</taxon>
        <taxon>Zobellia</taxon>
    </lineage>
</organism>
<keyword evidence="3" id="KW-1185">Reference proteome</keyword>
<feature type="signal peptide" evidence="1">
    <location>
        <begin position="1"/>
        <end position="22"/>
    </location>
</feature>
<reference evidence="3" key="1">
    <citation type="submission" date="2023-07" db="EMBL/GenBank/DDBJ databases">
        <title>Zobellia barbeyronii sp. nov., a new marine flavobacterium, isolated from green and red algae.</title>
        <authorList>
            <person name="Nedashkovskaya O.I."/>
            <person name="Otstavnykh N."/>
            <person name="Zhukova N."/>
            <person name="Guzev K."/>
            <person name="Chausova V."/>
            <person name="Tekutyeva L."/>
            <person name="Mikhailov V."/>
            <person name="Isaeva M."/>
        </authorList>
    </citation>
    <scope>NUCLEOTIDE SEQUENCE [LARGE SCALE GENOMIC DNA]</scope>
    <source>
        <strain evidence="3">KMM 6746</strain>
    </source>
</reference>
<dbReference type="InterPro" id="IPR008969">
    <property type="entry name" value="CarboxyPept-like_regulatory"/>
</dbReference>
<evidence type="ECO:0000256" key="1">
    <source>
        <dbReference type="SAM" id="SignalP"/>
    </source>
</evidence>
<feature type="chain" id="PRO_5046268086" description="Carboxypeptidase-like protein" evidence="1">
    <location>
        <begin position="23"/>
        <end position="273"/>
    </location>
</feature>
<keyword evidence="1" id="KW-0732">Signal</keyword>
<proteinExistence type="predicted"/>
<evidence type="ECO:0000313" key="2">
    <source>
        <dbReference type="EMBL" id="MBT2161883.1"/>
    </source>
</evidence>
<protein>
    <recommendedName>
        <fullName evidence="4">Carboxypeptidase-like protein</fullName>
    </recommendedName>
</protein>
<dbReference type="EMBL" id="JACATN010000003">
    <property type="protein sequence ID" value="MBT2161883.1"/>
    <property type="molecule type" value="Genomic_DNA"/>
</dbReference>
<evidence type="ECO:0000313" key="3">
    <source>
        <dbReference type="Proteomes" id="UP000740413"/>
    </source>
</evidence>
<dbReference type="RefSeq" id="WP_214611976.1">
    <property type="nucleotide sequence ID" value="NZ_JACATN010000003.1"/>
</dbReference>
<accession>A0ABS5WER0</accession>
<dbReference type="SUPFAM" id="SSF49464">
    <property type="entry name" value="Carboxypeptidase regulatory domain-like"/>
    <property type="match status" value="1"/>
</dbReference>
<evidence type="ECO:0008006" key="4">
    <source>
        <dbReference type="Google" id="ProtNLM"/>
    </source>
</evidence>
<gene>
    <name evidence="2" type="ORF">HW347_11460</name>
</gene>
<comment type="caution">
    <text evidence="2">The sequence shown here is derived from an EMBL/GenBank/DDBJ whole genome shotgun (WGS) entry which is preliminary data.</text>
</comment>
<dbReference type="Proteomes" id="UP000740413">
    <property type="component" value="Unassembled WGS sequence"/>
</dbReference>